<dbReference type="InterPro" id="IPR036959">
    <property type="entry name" value="Peptidase_C12_UCH_sf"/>
</dbReference>
<dbReference type="PANTHER" id="PTHR10589:SF19">
    <property type="entry name" value="UBIQUITIN CARBOXYL-TERMINAL HYDROLASE ISOZYME L1"/>
    <property type="match status" value="1"/>
</dbReference>
<evidence type="ECO:0000256" key="19">
    <source>
        <dbReference type="PROSITE-ProRule" id="PRU01393"/>
    </source>
</evidence>
<dbReference type="Ensembl" id="ENSCABT00000004190.1">
    <property type="protein sequence ID" value="ENSCABP00000003862.1"/>
    <property type="gene ID" value="ENSCABG00000002870.1"/>
</dbReference>
<keyword evidence="13" id="KW-0007">Acetylation</keyword>
<keyword evidence="7" id="KW-0597">Phosphoprotein</keyword>
<keyword evidence="6" id="KW-0963">Cytoplasm</keyword>
<evidence type="ECO:0000256" key="12">
    <source>
        <dbReference type="ARBA" id="ARBA00022824"/>
    </source>
</evidence>
<protein>
    <recommendedName>
        <fullName evidence="5">Ubiquitin carboxyl-terminal hydrolase isozyme L1</fullName>
        <ecNumber evidence="4">3.4.19.12</ecNumber>
    </recommendedName>
    <alternativeName>
        <fullName evidence="18">Ubiquitin thioesterase L1</fullName>
    </alternativeName>
</protein>
<dbReference type="Gene3D" id="3.40.532.10">
    <property type="entry name" value="Peptidase C12, ubiquitin carboxyl-terminal hydrolase"/>
    <property type="match status" value="1"/>
</dbReference>
<dbReference type="SUPFAM" id="SSF54001">
    <property type="entry name" value="Cysteine proteinases"/>
    <property type="match status" value="1"/>
</dbReference>
<evidence type="ECO:0000259" key="21">
    <source>
        <dbReference type="PROSITE" id="PS52048"/>
    </source>
</evidence>
<dbReference type="GO" id="GO:0005789">
    <property type="term" value="C:endoplasmic reticulum membrane"/>
    <property type="evidence" value="ECO:0007669"/>
    <property type="project" value="UniProtKB-SubCell"/>
</dbReference>
<keyword evidence="14" id="KW-0472">Membrane</keyword>
<dbReference type="GO" id="GO:0004843">
    <property type="term" value="F:cysteine-type deubiquitinase activity"/>
    <property type="evidence" value="ECO:0007669"/>
    <property type="project" value="UniProtKB-EC"/>
</dbReference>
<comment type="similarity">
    <text evidence="19">Belongs to the peptidase C12 family.</text>
</comment>
<dbReference type="InterPro" id="IPR001578">
    <property type="entry name" value="Peptidase_C12_UCH"/>
</dbReference>
<evidence type="ECO:0000256" key="7">
    <source>
        <dbReference type="ARBA" id="ARBA00022553"/>
    </source>
</evidence>
<name>A0A8C0GF66_CHEAB</name>
<evidence type="ECO:0000256" key="11">
    <source>
        <dbReference type="ARBA" id="ARBA00022807"/>
    </source>
</evidence>
<evidence type="ECO:0000256" key="15">
    <source>
        <dbReference type="ARBA" id="ARBA00023180"/>
    </source>
</evidence>
<sequence length="204" mass="22671">MALGRTSVFALLYPATSSPIGPCPERLVEVLLWQEFAFLYQPYLGVCCEQLFSFLLVFSLTAQHENFRKKQIEELKEQEVSSKVYFLKQTVGNSCGTIGLIHDAVANNQAKFAFDDGSALKKFLKETADLSPAERAKHLENNNAIQEVHNAEDKVNSILFCFTDHSLLWSQHQSQREPSPVCRGAGASLPPVSPRGLVTGRQVS</sequence>
<organism evidence="22 23">
    <name type="scientific">Chelonoidis abingdonii</name>
    <name type="common">Abingdon island giant tortoise</name>
    <name type="synonym">Testudo abingdonii</name>
    <dbReference type="NCBI Taxonomy" id="106734"/>
    <lineage>
        <taxon>Eukaryota</taxon>
        <taxon>Metazoa</taxon>
        <taxon>Chordata</taxon>
        <taxon>Craniata</taxon>
        <taxon>Vertebrata</taxon>
        <taxon>Euteleostomi</taxon>
        <taxon>Archelosauria</taxon>
        <taxon>Testudinata</taxon>
        <taxon>Testudines</taxon>
        <taxon>Cryptodira</taxon>
        <taxon>Durocryptodira</taxon>
        <taxon>Testudinoidea</taxon>
        <taxon>Testudinidae</taxon>
        <taxon>Chelonoidis</taxon>
    </lineage>
</organism>
<evidence type="ECO:0000256" key="4">
    <source>
        <dbReference type="ARBA" id="ARBA00012759"/>
    </source>
</evidence>
<evidence type="ECO:0000256" key="10">
    <source>
        <dbReference type="ARBA" id="ARBA00022801"/>
    </source>
</evidence>
<keyword evidence="10" id="KW-0378">Hydrolase</keyword>
<evidence type="ECO:0000256" key="17">
    <source>
        <dbReference type="ARBA" id="ARBA00023289"/>
    </source>
</evidence>
<evidence type="ECO:0000313" key="22">
    <source>
        <dbReference type="Ensembl" id="ENSCABP00000003862.1"/>
    </source>
</evidence>
<dbReference type="EC" id="3.4.19.12" evidence="4"/>
<comment type="subcellular location">
    <subcellularLocation>
        <location evidence="2">Cytoplasm</location>
    </subcellularLocation>
    <subcellularLocation>
        <location evidence="3">Endoplasmic reticulum membrane</location>
        <topology evidence="3">Lipid-anchor</topology>
    </subcellularLocation>
</comment>
<proteinExistence type="inferred from homology"/>
<dbReference type="PROSITE" id="PS52048">
    <property type="entry name" value="UCH_DOMAIN"/>
    <property type="match status" value="1"/>
</dbReference>
<evidence type="ECO:0000256" key="16">
    <source>
        <dbReference type="ARBA" id="ARBA00023288"/>
    </source>
</evidence>
<evidence type="ECO:0000256" key="13">
    <source>
        <dbReference type="ARBA" id="ARBA00022990"/>
    </source>
</evidence>
<keyword evidence="15" id="KW-0325">Glycoprotein</keyword>
<evidence type="ECO:0000313" key="23">
    <source>
        <dbReference type="Proteomes" id="UP000694404"/>
    </source>
</evidence>
<keyword evidence="12" id="KW-0256">Endoplasmic reticulum</keyword>
<accession>A0A8C0GF66</accession>
<evidence type="ECO:0000256" key="2">
    <source>
        <dbReference type="ARBA" id="ARBA00004496"/>
    </source>
</evidence>
<comment type="caution">
    <text evidence="19">Lacks conserved residue(s) required for the propagation of feature annotation.</text>
</comment>
<dbReference type="Pfam" id="PF01088">
    <property type="entry name" value="Peptidase_C12"/>
    <property type="match status" value="1"/>
</dbReference>
<evidence type="ECO:0000256" key="8">
    <source>
        <dbReference type="ARBA" id="ARBA00022670"/>
    </source>
</evidence>
<keyword evidence="8" id="KW-0645">Protease</keyword>
<reference evidence="22" key="1">
    <citation type="submission" date="2025-08" db="UniProtKB">
        <authorList>
            <consortium name="Ensembl"/>
        </authorList>
    </citation>
    <scope>IDENTIFICATION</scope>
</reference>
<dbReference type="GO" id="GO:0006511">
    <property type="term" value="P:ubiquitin-dependent protein catabolic process"/>
    <property type="evidence" value="ECO:0007669"/>
    <property type="project" value="InterPro"/>
</dbReference>
<evidence type="ECO:0000256" key="20">
    <source>
        <dbReference type="SAM" id="MobiDB-lite"/>
    </source>
</evidence>
<evidence type="ECO:0000256" key="14">
    <source>
        <dbReference type="ARBA" id="ARBA00023136"/>
    </source>
</evidence>
<reference evidence="22" key="2">
    <citation type="submission" date="2025-09" db="UniProtKB">
        <authorList>
            <consortium name="Ensembl"/>
        </authorList>
    </citation>
    <scope>IDENTIFICATION</scope>
</reference>
<keyword evidence="9" id="KW-0833">Ubl conjugation pathway</keyword>
<keyword evidence="23" id="KW-1185">Reference proteome</keyword>
<keyword evidence="11" id="KW-0788">Thiol protease</keyword>
<evidence type="ECO:0000256" key="5">
    <source>
        <dbReference type="ARBA" id="ARBA00015381"/>
    </source>
</evidence>
<feature type="region of interest" description="Disordered" evidence="20">
    <location>
        <begin position="179"/>
        <end position="204"/>
    </location>
</feature>
<evidence type="ECO:0000256" key="3">
    <source>
        <dbReference type="ARBA" id="ARBA00004628"/>
    </source>
</evidence>
<dbReference type="InterPro" id="IPR038765">
    <property type="entry name" value="Papain-like_cys_pep_sf"/>
</dbReference>
<evidence type="ECO:0000256" key="1">
    <source>
        <dbReference type="ARBA" id="ARBA00000707"/>
    </source>
</evidence>
<keyword evidence="17" id="KW-0636">Prenylation</keyword>
<dbReference type="GO" id="GO:0016579">
    <property type="term" value="P:protein deubiquitination"/>
    <property type="evidence" value="ECO:0007669"/>
    <property type="project" value="TreeGrafter"/>
</dbReference>
<dbReference type="GeneTree" id="ENSGT00940000157306"/>
<feature type="domain" description="UCH catalytic" evidence="21">
    <location>
        <begin position="1"/>
        <end position="204"/>
    </location>
</feature>
<evidence type="ECO:0000256" key="6">
    <source>
        <dbReference type="ARBA" id="ARBA00022490"/>
    </source>
</evidence>
<evidence type="ECO:0000256" key="18">
    <source>
        <dbReference type="ARBA" id="ARBA00029776"/>
    </source>
</evidence>
<dbReference type="Proteomes" id="UP000694404">
    <property type="component" value="Unplaced"/>
</dbReference>
<dbReference type="PANTHER" id="PTHR10589">
    <property type="entry name" value="UBIQUITIN CARBOXYL-TERMINAL HYDROLASE"/>
    <property type="match status" value="1"/>
</dbReference>
<comment type="catalytic activity">
    <reaction evidence="1">
        <text>Thiol-dependent hydrolysis of ester, thioester, amide, peptide and isopeptide bonds formed by the C-terminal Gly of ubiquitin (a 76-residue protein attached to proteins as an intracellular targeting signal).</text>
        <dbReference type="EC" id="3.4.19.12"/>
    </reaction>
</comment>
<keyword evidence="16" id="KW-0449">Lipoprotein</keyword>
<dbReference type="AlphaFoldDB" id="A0A8C0GF66"/>
<evidence type="ECO:0000256" key="9">
    <source>
        <dbReference type="ARBA" id="ARBA00022786"/>
    </source>
</evidence>